<reference evidence="1" key="1">
    <citation type="submission" date="2022-07" db="EMBL/GenBank/DDBJ databases">
        <title>Genome Sequence of Phlebia brevispora.</title>
        <authorList>
            <person name="Buettner E."/>
        </authorList>
    </citation>
    <scope>NUCLEOTIDE SEQUENCE</scope>
    <source>
        <strain evidence="1">MPL23</strain>
    </source>
</reference>
<accession>A0ACC1TBA9</accession>
<dbReference type="EMBL" id="JANHOG010000174">
    <property type="protein sequence ID" value="KAJ3557239.1"/>
    <property type="molecule type" value="Genomic_DNA"/>
</dbReference>
<protein>
    <submittedName>
        <fullName evidence="1">Uncharacterized protein</fullName>
    </submittedName>
</protein>
<organism evidence="1 2">
    <name type="scientific">Phlebia brevispora</name>
    <dbReference type="NCBI Taxonomy" id="194682"/>
    <lineage>
        <taxon>Eukaryota</taxon>
        <taxon>Fungi</taxon>
        <taxon>Dikarya</taxon>
        <taxon>Basidiomycota</taxon>
        <taxon>Agaricomycotina</taxon>
        <taxon>Agaricomycetes</taxon>
        <taxon>Polyporales</taxon>
        <taxon>Meruliaceae</taxon>
        <taxon>Phlebia</taxon>
    </lineage>
</organism>
<dbReference type="Proteomes" id="UP001148662">
    <property type="component" value="Unassembled WGS sequence"/>
</dbReference>
<name>A0ACC1TBA9_9APHY</name>
<proteinExistence type="predicted"/>
<evidence type="ECO:0000313" key="2">
    <source>
        <dbReference type="Proteomes" id="UP001148662"/>
    </source>
</evidence>
<comment type="caution">
    <text evidence="1">The sequence shown here is derived from an EMBL/GenBank/DDBJ whole genome shotgun (WGS) entry which is preliminary data.</text>
</comment>
<evidence type="ECO:0000313" key="1">
    <source>
        <dbReference type="EMBL" id="KAJ3557239.1"/>
    </source>
</evidence>
<sequence>MELCHSLSQKLWDPEGDLIVRSITRTAAFRIDSARLFEETNVGHPLIQHFVTVNESEGCRETELDGNDLEVFYFLMALYKFGELCNIEDGAPPFLAALDMAAKYGACCIAVPLLDKLCFWFPLDLEAWDNYWNSDECVWELAEDKTFRCVMSLDAARIFRSVGALALLPAALLRCCEQPDSHILEGYRSGDGILHSIDEDSKNIVRPAAHVLTGVAQTSMFPYVFQRAGACKSAECAATLAELHALWRRESRNDFVNPVKCIFEQDWAFVKSGLCEPCYEGLSSVYGIARKAVWKSLPHVFGLYGGVPPASEAVVSNRVLAALEDYNADTLRAER</sequence>
<gene>
    <name evidence="1" type="ORF">NM688_g1571</name>
</gene>
<keyword evidence="2" id="KW-1185">Reference proteome</keyword>